<sequence length="41" mass="4469">MTNSAGLIPGPTVFIADLEKAVPEHLLPHVAKPNRSQLSYR</sequence>
<evidence type="ECO:0000313" key="1">
    <source>
        <dbReference type="EMBL" id="VDM90296.1"/>
    </source>
</evidence>
<dbReference type="Proteomes" id="UP000269998">
    <property type="component" value="Chromosome"/>
</dbReference>
<name>A0A447GIH4_9MYCO</name>
<proteinExistence type="predicted"/>
<dbReference type="KEGG" id="mbai:MB901379_03892"/>
<accession>A0A447GIH4</accession>
<evidence type="ECO:0000313" key="2">
    <source>
        <dbReference type="Proteomes" id="UP000269998"/>
    </source>
</evidence>
<dbReference type="AlphaFoldDB" id="A0A447GIH4"/>
<gene>
    <name evidence="1" type="ORF">MB901379_03892</name>
</gene>
<protein>
    <submittedName>
        <fullName evidence="1">Uncharacterized protein</fullName>
    </submittedName>
</protein>
<dbReference type="EMBL" id="LR130759">
    <property type="protein sequence ID" value="VDM90296.1"/>
    <property type="molecule type" value="Genomic_DNA"/>
</dbReference>
<keyword evidence="2" id="KW-1185">Reference proteome</keyword>
<organism evidence="1 2">
    <name type="scientific">Mycobacterium basiliense</name>
    <dbReference type="NCBI Taxonomy" id="2094119"/>
    <lineage>
        <taxon>Bacteria</taxon>
        <taxon>Bacillati</taxon>
        <taxon>Actinomycetota</taxon>
        <taxon>Actinomycetes</taxon>
        <taxon>Mycobacteriales</taxon>
        <taxon>Mycobacteriaceae</taxon>
        <taxon>Mycobacterium</taxon>
    </lineage>
</organism>
<dbReference type="RefSeq" id="WP_269462768.1">
    <property type="nucleotide sequence ID" value="NZ_LR130759.1"/>
</dbReference>
<reference evidence="2" key="1">
    <citation type="submission" date="2018-02" db="EMBL/GenBank/DDBJ databases">
        <authorList>
            <person name="Seth-Smith MB H."/>
            <person name="Seth-Smith H."/>
        </authorList>
    </citation>
    <scope>NUCLEOTIDE SEQUENCE [LARGE SCALE GENOMIC DNA]</scope>
</reference>